<proteinExistence type="predicted"/>
<organism evidence="1 2">
    <name type="scientific">Hemibagrus guttatus</name>
    <dbReference type="NCBI Taxonomy" id="175788"/>
    <lineage>
        <taxon>Eukaryota</taxon>
        <taxon>Metazoa</taxon>
        <taxon>Chordata</taxon>
        <taxon>Craniata</taxon>
        <taxon>Vertebrata</taxon>
        <taxon>Euteleostomi</taxon>
        <taxon>Actinopterygii</taxon>
        <taxon>Neopterygii</taxon>
        <taxon>Teleostei</taxon>
        <taxon>Ostariophysi</taxon>
        <taxon>Siluriformes</taxon>
        <taxon>Bagridae</taxon>
        <taxon>Hemibagrus</taxon>
    </lineage>
</organism>
<evidence type="ECO:0000313" key="2">
    <source>
        <dbReference type="Proteomes" id="UP001274896"/>
    </source>
</evidence>
<keyword evidence="2" id="KW-1185">Reference proteome</keyword>
<dbReference type="Proteomes" id="UP001274896">
    <property type="component" value="Unassembled WGS sequence"/>
</dbReference>
<feature type="non-terminal residue" evidence="1">
    <location>
        <position position="1"/>
    </location>
</feature>
<sequence>DAVRVQLAYEALIWFLRTSSNQESIAAELSGANLHFNFLDVFYELLVFGYFCTFGLAPETFEAGFLQRLMALISIWDLDVWEPAAGLYFTVLIVSVE</sequence>
<gene>
    <name evidence="1" type="ORF">QTP70_030566</name>
</gene>
<dbReference type="AlphaFoldDB" id="A0AAE0QHC1"/>
<comment type="caution">
    <text evidence="1">The sequence shown here is derived from an EMBL/GenBank/DDBJ whole genome shotgun (WGS) entry which is preliminary data.</text>
</comment>
<accession>A0AAE0QHC1</accession>
<evidence type="ECO:0000313" key="1">
    <source>
        <dbReference type="EMBL" id="KAK3520687.1"/>
    </source>
</evidence>
<dbReference type="EMBL" id="JAUCMX010000016">
    <property type="protein sequence ID" value="KAK3520687.1"/>
    <property type="molecule type" value="Genomic_DNA"/>
</dbReference>
<name>A0AAE0QHC1_9TELE</name>
<reference evidence="1" key="1">
    <citation type="submission" date="2023-06" db="EMBL/GenBank/DDBJ databases">
        <title>Male Hemibagrus guttatus genome.</title>
        <authorList>
            <person name="Bian C."/>
        </authorList>
    </citation>
    <scope>NUCLEOTIDE SEQUENCE</scope>
    <source>
        <strain evidence="1">Male_cb2023</strain>
        <tissue evidence="1">Muscle</tissue>
    </source>
</reference>
<protein>
    <submittedName>
        <fullName evidence="1">Uncharacterized protein</fullName>
    </submittedName>
</protein>